<feature type="compositionally biased region" description="Pro residues" evidence="6">
    <location>
        <begin position="324"/>
        <end position="334"/>
    </location>
</feature>
<evidence type="ECO:0000256" key="3">
    <source>
        <dbReference type="ARBA" id="ARBA00022705"/>
    </source>
</evidence>
<keyword evidence="3" id="KW-0235">DNA replication</keyword>
<dbReference type="GO" id="GO:0003688">
    <property type="term" value="F:DNA replication origin binding"/>
    <property type="evidence" value="ECO:0007669"/>
    <property type="project" value="TreeGrafter"/>
</dbReference>
<feature type="compositionally biased region" description="Acidic residues" evidence="6">
    <location>
        <begin position="777"/>
        <end position="801"/>
    </location>
</feature>
<proteinExistence type="inferred from homology"/>
<evidence type="ECO:0000256" key="1">
    <source>
        <dbReference type="ARBA" id="ARBA00004123"/>
    </source>
</evidence>
<name>A0A292PT99_9PEZI</name>
<feature type="compositionally biased region" description="Acidic residues" evidence="6">
    <location>
        <begin position="188"/>
        <end position="226"/>
    </location>
</feature>
<reference evidence="7" key="1">
    <citation type="submission" date="2015-10" db="EMBL/GenBank/DDBJ databases">
        <authorList>
            <person name="Regsiter A."/>
            <person name="william w."/>
        </authorList>
    </citation>
    <scope>NUCLEOTIDE SEQUENCE</scope>
    <source>
        <strain evidence="7">Montdore</strain>
    </source>
</reference>
<dbReference type="GO" id="GO:0006270">
    <property type="term" value="P:DNA replication initiation"/>
    <property type="evidence" value="ECO:0007669"/>
    <property type="project" value="InterPro"/>
</dbReference>
<dbReference type="AlphaFoldDB" id="A0A292PT99"/>
<comment type="similarity">
    <text evidence="2">Belongs to the CDC45 family.</text>
</comment>
<dbReference type="GO" id="GO:1902977">
    <property type="term" value="P:mitotic DNA replication preinitiation complex assembly"/>
    <property type="evidence" value="ECO:0007669"/>
    <property type="project" value="TreeGrafter"/>
</dbReference>
<protein>
    <recommendedName>
        <fullName evidence="9">CDC45-like protein</fullName>
    </recommendedName>
</protein>
<feature type="compositionally biased region" description="Basic and acidic residues" evidence="6">
    <location>
        <begin position="755"/>
        <end position="770"/>
    </location>
</feature>
<dbReference type="InterPro" id="IPR003874">
    <property type="entry name" value="CDC45"/>
</dbReference>
<accession>A0A292PT99</accession>
<feature type="compositionally biased region" description="Low complexity" evidence="6">
    <location>
        <begin position="294"/>
        <end position="323"/>
    </location>
</feature>
<gene>
    <name evidence="7" type="ORF">GSTUAT00005115001</name>
</gene>
<feature type="region of interest" description="Disordered" evidence="6">
    <location>
        <begin position="427"/>
        <end position="465"/>
    </location>
</feature>
<dbReference type="EMBL" id="LN891038">
    <property type="protein sequence ID" value="CUS10842.1"/>
    <property type="molecule type" value="Genomic_DNA"/>
</dbReference>
<comment type="subcellular location">
    <subcellularLocation>
        <location evidence="1">Nucleus</location>
    </subcellularLocation>
</comment>
<feature type="compositionally biased region" description="Basic and acidic residues" evidence="6">
    <location>
        <begin position="427"/>
        <end position="437"/>
    </location>
</feature>
<feature type="compositionally biased region" description="Low complexity" evidence="6">
    <location>
        <begin position="444"/>
        <end position="456"/>
    </location>
</feature>
<feature type="region of interest" description="Disordered" evidence="6">
    <location>
        <begin position="187"/>
        <end position="335"/>
    </location>
</feature>
<evidence type="ECO:0000256" key="6">
    <source>
        <dbReference type="SAM" id="MobiDB-lite"/>
    </source>
</evidence>
<keyword evidence="8" id="KW-1185">Reference proteome</keyword>
<sequence>MYIPRPLLSSAYAHLKAHAHSTNPSILLLCALDTDSLCAARILTHLLKQDYVPHKIHPVAGYQELENVNKTLVKGNEELRFVICLGLGGLVDIAAFLDLSGGRGEEEEGRKRRVECWLVDGRRPWNLYNVFGDEGQKEVGGEGANGKVKGGRYGVGEGVGGVKCFDDGDIEEDLEGEGMAFRALVDMPEVDEDSDDSDDDDDDDEEEEGEEGGVESEGGREDESEDGGVPVQPRVGSAVGAASGRKRKSSEQPDDDSDHEGESDGEIPRVRRRRRTGSDLSSRESSPLIHRHTLLSYPSSKALASSPPPARSHSPPSSPSQRLPLPPPERPPPSTKLLRRKLRRLRAKHESTVSSYYMQGTWHGEPISGLLYSLASDLGREDNDLLWLAIVGISSGEIIGRGAISGPPRKAGGLGWVSTTREDQIRGVLRDEVRRLNPPEAPHSGTSNASSSGSNSLQTTARSPSDTAIRLSPEYRFMLIRHWSLYDSMLHSSFLGTKLHIWSESGRKRLHKLLAKMGFSLSQCKQSYTHMDMDLKRSLRERLEKYAPLYGLEGVVREGFVRCWGFRGCLSAVDVAYVVGGLLEMGRRGHNNANNSTTTPSSSAGKAPEAPVDPDPTDETRREEARESESWIANFWSAYDALEDIEALKSALPTAMDLTRAILRTGTALIEKRQIRLLRAFRLAVVKEGPDVSTFTHPSALSKLALWLGEAILEQEKELRKKQHLPLVVASLNERRGVYVVVGTALGSRAGGAKKKPEGEKRGKGKEKETGGGGEEGKEEEEEEKEEEEEENEDSSDDEDAMLERRSGRNRFGMAFQEVANSTNARIRIDSFEATVVEVRKEDLAGFLEGLSLKSVVG</sequence>
<dbReference type="GO" id="GO:0003697">
    <property type="term" value="F:single-stranded DNA binding"/>
    <property type="evidence" value="ECO:0007669"/>
    <property type="project" value="TreeGrafter"/>
</dbReference>
<feature type="region of interest" description="Disordered" evidence="6">
    <location>
        <begin position="588"/>
        <end position="626"/>
    </location>
</feature>
<dbReference type="PANTHER" id="PTHR10507:SF0">
    <property type="entry name" value="CELL DIVISION CONTROL PROTEIN 45 HOMOLOG"/>
    <property type="match status" value="1"/>
</dbReference>
<evidence type="ECO:0000313" key="7">
    <source>
        <dbReference type="EMBL" id="CUS10842.1"/>
    </source>
</evidence>
<dbReference type="GO" id="GO:0003682">
    <property type="term" value="F:chromatin binding"/>
    <property type="evidence" value="ECO:0007669"/>
    <property type="project" value="TreeGrafter"/>
</dbReference>
<keyword evidence="4" id="KW-0539">Nucleus</keyword>
<keyword evidence="5" id="KW-0131">Cell cycle</keyword>
<evidence type="ECO:0000313" key="8">
    <source>
        <dbReference type="Proteomes" id="UP001412239"/>
    </source>
</evidence>
<feature type="compositionally biased region" description="Basic and acidic residues" evidence="6">
    <location>
        <begin position="260"/>
        <end position="269"/>
    </location>
</feature>
<feature type="compositionally biased region" description="Low complexity" evidence="6">
    <location>
        <begin position="591"/>
        <end position="604"/>
    </location>
</feature>
<dbReference type="GO" id="GO:0000727">
    <property type="term" value="P:double-strand break repair via break-induced replication"/>
    <property type="evidence" value="ECO:0007669"/>
    <property type="project" value="TreeGrafter"/>
</dbReference>
<dbReference type="GO" id="GO:0031261">
    <property type="term" value="C:DNA replication preinitiation complex"/>
    <property type="evidence" value="ECO:0007669"/>
    <property type="project" value="TreeGrafter"/>
</dbReference>
<evidence type="ECO:0000256" key="4">
    <source>
        <dbReference type="ARBA" id="ARBA00023242"/>
    </source>
</evidence>
<evidence type="ECO:0000256" key="2">
    <source>
        <dbReference type="ARBA" id="ARBA00010727"/>
    </source>
</evidence>
<evidence type="ECO:0008006" key="9">
    <source>
        <dbReference type="Google" id="ProtNLM"/>
    </source>
</evidence>
<evidence type="ECO:0000256" key="5">
    <source>
        <dbReference type="ARBA" id="ARBA00023306"/>
    </source>
</evidence>
<feature type="region of interest" description="Disordered" evidence="6">
    <location>
        <begin position="749"/>
        <end position="813"/>
    </location>
</feature>
<organism evidence="7 8">
    <name type="scientific">Tuber aestivum</name>
    <name type="common">summer truffle</name>
    <dbReference type="NCBI Taxonomy" id="59557"/>
    <lineage>
        <taxon>Eukaryota</taxon>
        <taxon>Fungi</taxon>
        <taxon>Dikarya</taxon>
        <taxon>Ascomycota</taxon>
        <taxon>Pezizomycotina</taxon>
        <taxon>Pezizomycetes</taxon>
        <taxon>Pezizales</taxon>
        <taxon>Tuberaceae</taxon>
        <taxon>Tuber</taxon>
    </lineage>
</organism>
<dbReference type="Pfam" id="PF02724">
    <property type="entry name" value="CDC45"/>
    <property type="match status" value="1"/>
</dbReference>
<dbReference type="Proteomes" id="UP001412239">
    <property type="component" value="Unassembled WGS sequence"/>
</dbReference>
<dbReference type="PANTHER" id="PTHR10507">
    <property type="entry name" value="CDC45-RELATED PROTEIN"/>
    <property type="match status" value="1"/>
</dbReference>